<name>A0A2G5EEZ1_AQUCA</name>
<dbReference type="AlphaFoldDB" id="A0A2G5EEZ1"/>
<sequence>MNNRAVNHWWQSSIMIGTHGRILFEENIGRYFLFSKQLLPELEETTCHYAQYESRIEALSYYLDMLSSSVN</sequence>
<dbReference type="EMBL" id="KZ305026">
    <property type="protein sequence ID" value="PIA54318.1"/>
    <property type="molecule type" value="Genomic_DNA"/>
</dbReference>
<organism evidence="1 2">
    <name type="scientific">Aquilegia coerulea</name>
    <name type="common">Rocky mountain columbine</name>
    <dbReference type="NCBI Taxonomy" id="218851"/>
    <lineage>
        <taxon>Eukaryota</taxon>
        <taxon>Viridiplantae</taxon>
        <taxon>Streptophyta</taxon>
        <taxon>Embryophyta</taxon>
        <taxon>Tracheophyta</taxon>
        <taxon>Spermatophyta</taxon>
        <taxon>Magnoliopsida</taxon>
        <taxon>Ranunculales</taxon>
        <taxon>Ranunculaceae</taxon>
        <taxon>Thalictroideae</taxon>
        <taxon>Aquilegia</taxon>
    </lineage>
</organism>
<evidence type="ECO:0000313" key="1">
    <source>
        <dbReference type="EMBL" id="PIA54318.1"/>
    </source>
</evidence>
<accession>A0A2G5EEZ1</accession>
<evidence type="ECO:0000313" key="2">
    <source>
        <dbReference type="Proteomes" id="UP000230069"/>
    </source>
</evidence>
<proteinExistence type="predicted"/>
<reference evidence="1 2" key="1">
    <citation type="submission" date="2017-09" db="EMBL/GenBank/DDBJ databases">
        <title>WGS assembly of Aquilegia coerulea Goldsmith.</title>
        <authorList>
            <person name="Hodges S."/>
            <person name="Kramer E."/>
            <person name="Nordborg M."/>
            <person name="Tomkins J."/>
            <person name="Borevitz J."/>
            <person name="Derieg N."/>
            <person name="Yan J."/>
            <person name="Mihaltcheva S."/>
            <person name="Hayes R.D."/>
            <person name="Rokhsar D."/>
        </authorList>
    </citation>
    <scope>NUCLEOTIDE SEQUENCE [LARGE SCALE GENOMIC DNA]</scope>
    <source>
        <strain evidence="2">cv. Goldsmith</strain>
    </source>
</reference>
<dbReference type="InParanoid" id="A0A2G5EEZ1"/>
<keyword evidence="2" id="KW-1185">Reference proteome</keyword>
<gene>
    <name evidence="1" type="ORF">AQUCO_00900693v1</name>
</gene>
<protein>
    <submittedName>
        <fullName evidence="1">Uncharacterized protein</fullName>
    </submittedName>
</protein>
<dbReference type="Proteomes" id="UP000230069">
    <property type="component" value="Unassembled WGS sequence"/>
</dbReference>